<keyword evidence="3" id="KW-1185">Reference proteome</keyword>
<evidence type="ECO:0000313" key="2">
    <source>
        <dbReference type="EMBL" id="MEX5728708.1"/>
    </source>
</evidence>
<comment type="caution">
    <text evidence="2">The sequence shown here is derived from an EMBL/GenBank/DDBJ whole genome shotgun (WGS) entry which is preliminary data.</text>
</comment>
<dbReference type="Proteomes" id="UP001560019">
    <property type="component" value="Unassembled WGS sequence"/>
</dbReference>
<gene>
    <name evidence="2" type="ORF">Ga0609869_002061</name>
</gene>
<keyword evidence="1" id="KW-1133">Transmembrane helix</keyword>
<organism evidence="2 3">
    <name type="scientific">Rhodovulum iodosum</name>
    <dbReference type="NCBI Taxonomy" id="68291"/>
    <lineage>
        <taxon>Bacteria</taxon>
        <taxon>Pseudomonadati</taxon>
        <taxon>Pseudomonadota</taxon>
        <taxon>Alphaproteobacteria</taxon>
        <taxon>Rhodobacterales</taxon>
        <taxon>Paracoccaceae</taxon>
        <taxon>Rhodovulum</taxon>
    </lineage>
</organism>
<evidence type="ECO:0000256" key="1">
    <source>
        <dbReference type="SAM" id="Phobius"/>
    </source>
</evidence>
<keyword evidence="1" id="KW-0812">Transmembrane</keyword>
<accession>A0ABV3XUG3</accession>
<keyword evidence="1" id="KW-0472">Membrane</keyword>
<proteinExistence type="predicted"/>
<feature type="transmembrane region" description="Helical" evidence="1">
    <location>
        <begin position="30"/>
        <end position="53"/>
    </location>
</feature>
<reference evidence="2 3" key="1">
    <citation type="submission" date="2024-06" db="EMBL/GenBank/DDBJ databases">
        <title>Genome of Rhodovulum iodosum, a marine photoferrotroph.</title>
        <authorList>
            <person name="Bianchini G."/>
            <person name="Nikeleit V."/>
            <person name="Kappler A."/>
            <person name="Bryce C."/>
            <person name="Sanchez-Baracaldo P."/>
        </authorList>
    </citation>
    <scope>NUCLEOTIDE SEQUENCE [LARGE SCALE GENOMIC DNA]</scope>
    <source>
        <strain evidence="2 3">UT/N1</strain>
    </source>
</reference>
<name>A0ABV3XUG3_9RHOB</name>
<sequence>MQRHVAAIAAVAQRRDDETADALRPDVTRLVAYLLLGGGMLAAILAVLSYAILARIDQGFAVFG</sequence>
<dbReference type="EMBL" id="JBEHHI010000002">
    <property type="protein sequence ID" value="MEX5728708.1"/>
    <property type="molecule type" value="Genomic_DNA"/>
</dbReference>
<dbReference type="RefSeq" id="WP_125406880.1">
    <property type="nucleotide sequence ID" value="NZ_JBEHHI010000002.1"/>
</dbReference>
<evidence type="ECO:0000313" key="3">
    <source>
        <dbReference type="Proteomes" id="UP001560019"/>
    </source>
</evidence>
<protein>
    <submittedName>
        <fullName evidence="2">Uncharacterized protein</fullName>
    </submittedName>
</protein>